<dbReference type="Proteomes" id="UP001141327">
    <property type="component" value="Unassembled WGS sequence"/>
</dbReference>
<feature type="domain" description="RNA polymerase Rpb7-like N-terminal" evidence="4">
    <location>
        <begin position="8"/>
        <end position="63"/>
    </location>
</feature>
<dbReference type="GO" id="GO:0000428">
    <property type="term" value="C:DNA-directed RNA polymerase complex"/>
    <property type="evidence" value="ECO:0007669"/>
    <property type="project" value="UniProtKB-KW"/>
</dbReference>
<comment type="subcellular location">
    <subcellularLocation>
        <location evidence="1">Nucleus</location>
    </subcellularLocation>
</comment>
<dbReference type="EMBL" id="JAPMOS010000012">
    <property type="protein sequence ID" value="KAJ4460630.1"/>
    <property type="molecule type" value="Genomic_DNA"/>
</dbReference>
<accession>A0ABQ8UN72</accession>
<dbReference type="SUPFAM" id="SSF88798">
    <property type="entry name" value="N-terminal, heterodimerisation domain of RBP7 (RpoE)"/>
    <property type="match status" value="1"/>
</dbReference>
<keyword evidence="2 5" id="KW-0240">DNA-directed RNA polymerase</keyword>
<organism evidence="5 6">
    <name type="scientific">Paratrimastix pyriformis</name>
    <dbReference type="NCBI Taxonomy" id="342808"/>
    <lineage>
        <taxon>Eukaryota</taxon>
        <taxon>Metamonada</taxon>
        <taxon>Preaxostyla</taxon>
        <taxon>Paratrimastigidae</taxon>
        <taxon>Paratrimastix</taxon>
    </lineage>
</organism>
<proteinExistence type="predicted"/>
<dbReference type="Gene3D" id="3.30.1490.120">
    <property type="entry name" value="RNA polymerase Rpb7-like, N-terminal domain"/>
    <property type="match status" value="1"/>
</dbReference>
<sequence length="221" mass="25271">MFFLMRLEKYLELAPEFFGPHLRKMLEKKLRDEVTSKCQRCGYVVAVHEIEEIGEGRIRPGKPTVSFRIKYTAIVMRPFKGEVLDTVVSNITKFGVMCEAGPLVIHVSSKHLPPEYDFDNQSNPPCYVNRDDGTRIQRDQHARIRVLGLLMDPNDIRCVGTMKEDYLGLVTNGVFAYHGGSFQRDMSVFNSSGGNQVDILQKYPEHTSRGLREQGEKTLMR</sequence>
<keyword evidence="3" id="KW-0804">Transcription</keyword>
<dbReference type="CDD" id="cd04329">
    <property type="entry name" value="RNAP_II_Rpb7_N"/>
    <property type="match status" value="1"/>
</dbReference>
<dbReference type="Pfam" id="PF03876">
    <property type="entry name" value="SHS2_Rpb7-N"/>
    <property type="match status" value="1"/>
</dbReference>
<protein>
    <submittedName>
        <fullName evidence="5">DNA-directed RNA polymerase II subunit RPB7</fullName>
    </submittedName>
</protein>
<gene>
    <name evidence="5" type="ORF">PAPYR_3274</name>
</gene>
<dbReference type="InterPro" id="IPR045113">
    <property type="entry name" value="Rpb7-like"/>
</dbReference>
<evidence type="ECO:0000256" key="1">
    <source>
        <dbReference type="ARBA" id="ARBA00004123"/>
    </source>
</evidence>
<evidence type="ECO:0000313" key="6">
    <source>
        <dbReference type="Proteomes" id="UP001141327"/>
    </source>
</evidence>
<dbReference type="InterPro" id="IPR012340">
    <property type="entry name" value="NA-bd_OB-fold"/>
</dbReference>
<evidence type="ECO:0000256" key="2">
    <source>
        <dbReference type="ARBA" id="ARBA00022478"/>
    </source>
</evidence>
<dbReference type="PANTHER" id="PTHR12709:SF4">
    <property type="entry name" value="DNA-DIRECTED RNA POLYMERASE II SUBUNIT RPB7"/>
    <property type="match status" value="1"/>
</dbReference>
<dbReference type="InterPro" id="IPR036898">
    <property type="entry name" value="RNA_pol_Rpb7-like_N_sf"/>
</dbReference>
<dbReference type="PANTHER" id="PTHR12709">
    <property type="entry name" value="DNA-DIRECTED RNA POLYMERASE II, III"/>
    <property type="match status" value="1"/>
</dbReference>
<keyword evidence="6" id="KW-1185">Reference proteome</keyword>
<evidence type="ECO:0000256" key="3">
    <source>
        <dbReference type="ARBA" id="ARBA00023163"/>
    </source>
</evidence>
<evidence type="ECO:0000313" key="5">
    <source>
        <dbReference type="EMBL" id="KAJ4460630.1"/>
    </source>
</evidence>
<dbReference type="SUPFAM" id="SSF50249">
    <property type="entry name" value="Nucleic acid-binding proteins"/>
    <property type="match status" value="1"/>
</dbReference>
<comment type="caution">
    <text evidence="5">The sequence shown here is derived from an EMBL/GenBank/DDBJ whole genome shotgun (WGS) entry which is preliminary data.</text>
</comment>
<dbReference type="InterPro" id="IPR005576">
    <property type="entry name" value="Rpb7-like_N"/>
</dbReference>
<name>A0ABQ8UN72_9EUKA</name>
<reference evidence="5" key="1">
    <citation type="journal article" date="2022" name="bioRxiv">
        <title>Genomics of Preaxostyla Flagellates Illuminates Evolutionary Transitions and the Path Towards Mitochondrial Loss.</title>
        <authorList>
            <person name="Novak L.V.F."/>
            <person name="Treitli S.C."/>
            <person name="Pyrih J."/>
            <person name="Halakuc P."/>
            <person name="Pipaliya S.V."/>
            <person name="Vacek V."/>
            <person name="Brzon O."/>
            <person name="Soukal P."/>
            <person name="Eme L."/>
            <person name="Dacks J.B."/>
            <person name="Karnkowska A."/>
            <person name="Elias M."/>
            <person name="Hampl V."/>
        </authorList>
    </citation>
    <scope>NUCLEOTIDE SEQUENCE</scope>
    <source>
        <strain evidence="5">RCP-MX</strain>
    </source>
</reference>
<dbReference type="Gene3D" id="2.40.50.140">
    <property type="entry name" value="Nucleic acid-binding proteins"/>
    <property type="match status" value="1"/>
</dbReference>
<evidence type="ECO:0000259" key="4">
    <source>
        <dbReference type="Pfam" id="PF03876"/>
    </source>
</evidence>